<dbReference type="GO" id="GO:0005829">
    <property type="term" value="C:cytosol"/>
    <property type="evidence" value="ECO:0007669"/>
    <property type="project" value="TreeGrafter"/>
</dbReference>
<dbReference type="SUPFAM" id="SSF54909">
    <property type="entry name" value="Dimeric alpha+beta barrel"/>
    <property type="match status" value="1"/>
</dbReference>
<gene>
    <name evidence="2" type="primary">lsrG</name>
    <name evidence="2" type="ORF">RHODGE_RHODGE_02022</name>
</gene>
<dbReference type="AlphaFoldDB" id="A0A3S4F8H4"/>
<keyword evidence="3" id="KW-1185">Reference proteome</keyword>
<dbReference type="PROSITE" id="PS51725">
    <property type="entry name" value="ABM"/>
    <property type="match status" value="1"/>
</dbReference>
<dbReference type="InterPro" id="IPR007138">
    <property type="entry name" value="ABM_dom"/>
</dbReference>
<organism evidence="2 3">
    <name type="scientific">Rhodoplanes serenus</name>
    <dbReference type="NCBI Taxonomy" id="200615"/>
    <lineage>
        <taxon>Bacteria</taxon>
        <taxon>Pseudomonadati</taxon>
        <taxon>Pseudomonadota</taxon>
        <taxon>Alphaproteobacteria</taxon>
        <taxon>Hyphomicrobiales</taxon>
        <taxon>Nitrobacteraceae</taxon>
        <taxon>Rhodoplanes</taxon>
    </lineage>
</organism>
<dbReference type="PANTHER" id="PTHR33336:SF1">
    <property type="entry name" value="(4S)-4-HYDROXY-5-PHOSPHONOOXYPENTANE-2,3-DIONE ISOMERASE"/>
    <property type="match status" value="1"/>
</dbReference>
<dbReference type="Proteomes" id="UP000289200">
    <property type="component" value="Unassembled WGS sequence"/>
</dbReference>
<reference evidence="3" key="1">
    <citation type="submission" date="2018-10" db="EMBL/GenBank/DDBJ databases">
        <authorList>
            <person name="Peiro R."/>
            <person name="Begona"/>
            <person name="Cbmso G."/>
            <person name="Lopez M."/>
            <person name="Gonzalez S."/>
            <person name="Sacristan E."/>
            <person name="Castillo E."/>
        </authorList>
    </citation>
    <scope>NUCLEOTIDE SEQUENCE [LARGE SCALE GENOMIC DNA]</scope>
</reference>
<evidence type="ECO:0000313" key="3">
    <source>
        <dbReference type="Proteomes" id="UP000289200"/>
    </source>
</evidence>
<feature type="domain" description="ABM" evidence="1">
    <location>
        <begin position="2"/>
        <end position="90"/>
    </location>
</feature>
<name>A0A3S4F8H4_9BRAD</name>
<dbReference type="GO" id="GO:0016491">
    <property type="term" value="F:oxidoreductase activity"/>
    <property type="evidence" value="ECO:0007669"/>
    <property type="project" value="TreeGrafter"/>
</dbReference>
<dbReference type="EMBL" id="UWOC01000137">
    <property type="protein sequence ID" value="VCU08162.1"/>
    <property type="molecule type" value="Genomic_DNA"/>
</dbReference>
<dbReference type="RefSeq" id="WP_129608873.1">
    <property type="nucleotide sequence ID" value="NZ_UWOC01000137.1"/>
</dbReference>
<dbReference type="Pfam" id="PF03992">
    <property type="entry name" value="ABM"/>
    <property type="match status" value="1"/>
</dbReference>
<sequence length="99" mass="10864">MHVTLVHVVVKPEAVDAFIAATRANHEASVREPGNRRFDVLQSPDDPARFVLYEAYASAAEAAAHKQTPHYAVWRDTVAPMMAAPREGVPMRGLFPSTP</sequence>
<keyword evidence="2" id="KW-0413">Isomerase</keyword>
<proteinExistence type="predicted"/>
<protein>
    <submittedName>
        <fullName evidence="2">(4S)-4-hydroxy-5-phosphonooxypentane-2,3-dione isomerase</fullName>
    </submittedName>
</protein>
<dbReference type="OrthoDB" id="9812192at2"/>
<evidence type="ECO:0000259" key="1">
    <source>
        <dbReference type="PROSITE" id="PS51725"/>
    </source>
</evidence>
<dbReference type="PANTHER" id="PTHR33336">
    <property type="entry name" value="QUINOL MONOOXYGENASE YGIN-RELATED"/>
    <property type="match status" value="1"/>
</dbReference>
<dbReference type="GO" id="GO:0016853">
    <property type="term" value="F:isomerase activity"/>
    <property type="evidence" value="ECO:0007669"/>
    <property type="project" value="UniProtKB-KW"/>
</dbReference>
<evidence type="ECO:0000313" key="2">
    <source>
        <dbReference type="EMBL" id="VCU08162.1"/>
    </source>
</evidence>
<comment type="caution">
    <text evidence="2">The sequence shown here is derived from an EMBL/GenBank/DDBJ whole genome shotgun (WGS) entry which is preliminary data.</text>
</comment>
<dbReference type="Gene3D" id="3.30.70.100">
    <property type="match status" value="1"/>
</dbReference>
<accession>A0A3S4F8H4</accession>
<dbReference type="InterPro" id="IPR050744">
    <property type="entry name" value="AI-2_Isomerase_LsrG"/>
</dbReference>
<dbReference type="InterPro" id="IPR011008">
    <property type="entry name" value="Dimeric_a/b-barrel"/>
</dbReference>